<dbReference type="Gene3D" id="3.40.50.720">
    <property type="entry name" value="NAD(P)-binding Rossmann-like Domain"/>
    <property type="match status" value="1"/>
</dbReference>
<dbReference type="AlphaFoldDB" id="A0A6G1HIG5"/>
<evidence type="ECO:0000313" key="6">
    <source>
        <dbReference type="EMBL" id="KAF2395800.1"/>
    </source>
</evidence>
<dbReference type="GO" id="GO:0006099">
    <property type="term" value="P:tricarboxylic acid cycle"/>
    <property type="evidence" value="ECO:0007669"/>
    <property type="project" value="UniProtKB-KW"/>
</dbReference>
<reference evidence="6" key="1">
    <citation type="journal article" date="2020" name="Stud. Mycol.">
        <title>101 Dothideomycetes genomes: a test case for predicting lifestyles and emergence of pathogens.</title>
        <authorList>
            <person name="Haridas S."/>
            <person name="Albert R."/>
            <person name="Binder M."/>
            <person name="Bloem J."/>
            <person name="Labutti K."/>
            <person name="Salamov A."/>
            <person name="Andreopoulos B."/>
            <person name="Baker S."/>
            <person name="Barry K."/>
            <person name="Bills G."/>
            <person name="Bluhm B."/>
            <person name="Cannon C."/>
            <person name="Castanera R."/>
            <person name="Culley D."/>
            <person name="Daum C."/>
            <person name="Ezra D."/>
            <person name="Gonzalez J."/>
            <person name="Henrissat B."/>
            <person name="Kuo A."/>
            <person name="Liang C."/>
            <person name="Lipzen A."/>
            <person name="Lutzoni F."/>
            <person name="Magnuson J."/>
            <person name="Mondo S."/>
            <person name="Nolan M."/>
            <person name="Ohm R."/>
            <person name="Pangilinan J."/>
            <person name="Park H.-J."/>
            <person name="Ramirez L."/>
            <person name="Alfaro M."/>
            <person name="Sun H."/>
            <person name="Tritt A."/>
            <person name="Yoshinaga Y."/>
            <person name="Zwiers L.-H."/>
            <person name="Turgeon B."/>
            <person name="Goodwin S."/>
            <person name="Spatafora J."/>
            <person name="Crous P."/>
            <person name="Grigoriev I."/>
        </authorList>
    </citation>
    <scope>NUCLEOTIDE SEQUENCE</scope>
    <source>
        <strain evidence="6">CBS 262.69</strain>
    </source>
</reference>
<evidence type="ECO:0000313" key="7">
    <source>
        <dbReference type="Proteomes" id="UP000799640"/>
    </source>
</evidence>
<dbReference type="PANTHER" id="PTHR11540">
    <property type="entry name" value="MALATE AND LACTATE DEHYDROGENASE"/>
    <property type="match status" value="1"/>
</dbReference>
<dbReference type="Proteomes" id="UP000799640">
    <property type="component" value="Unassembled WGS sequence"/>
</dbReference>
<organism evidence="6 7">
    <name type="scientific">Trichodelitschia bisporula</name>
    <dbReference type="NCBI Taxonomy" id="703511"/>
    <lineage>
        <taxon>Eukaryota</taxon>
        <taxon>Fungi</taxon>
        <taxon>Dikarya</taxon>
        <taxon>Ascomycota</taxon>
        <taxon>Pezizomycotina</taxon>
        <taxon>Dothideomycetes</taxon>
        <taxon>Dothideomycetes incertae sedis</taxon>
        <taxon>Phaeotrichales</taxon>
        <taxon>Phaeotrichaceae</taxon>
        <taxon>Trichodelitschia</taxon>
    </lineage>
</organism>
<evidence type="ECO:0000256" key="4">
    <source>
        <dbReference type="ARBA" id="ARBA00023027"/>
    </source>
</evidence>
<accession>A0A6G1HIG5</accession>
<evidence type="ECO:0000256" key="1">
    <source>
        <dbReference type="ARBA" id="ARBA00012995"/>
    </source>
</evidence>
<gene>
    <name evidence="6" type="ORF">EJ06DRAFT_264201</name>
</gene>
<dbReference type="GO" id="GO:0030060">
    <property type="term" value="F:L-malate dehydrogenase (NAD+) activity"/>
    <property type="evidence" value="ECO:0007669"/>
    <property type="project" value="UniProtKB-EC"/>
</dbReference>
<dbReference type="Pfam" id="PF00056">
    <property type="entry name" value="Ldh_1_N"/>
    <property type="match status" value="1"/>
</dbReference>
<feature type="domain" description="Lactate/malate dehydrogenase N-terminal" evidence="5">
    <location>
        <begin position="42"/>
        <end position="98"/>
    </location>
</feature>
<keyword evidence="4" id="KW-0520">NAD</keyword>
<dbReference type="EC" id="1.1.1.37" evidence="1"/>
<dbReference type="InterPro" id="IPR036291">
    <property type="entry name" value="NAD(P)-bd_dom_sf"/>
</dbReference>
<sequence length="147" mass="16223">MQQKTLRLPRQSFPLSIRESHTPIFLHHISLTGIYQHWSCRRVTVLGAAGGIGQPLSPLLKLNPRVSELALHDVRLALGVAAYVDYINTKSTVKSYDPTNAGLKDALSSTENRNHSCWCPAASGKNRAPPGSHTRHANLYGYFPPQI</sequence>
<keyword evidence="7" id="KW-1185">Reference proteome</keyword>
<keyword evidence="3" id="KW-0560">Oxidoreductase</keyword>
<dbReference type="GO" id="GO:0005739">
    <property type="term" value="C:mitochondrion"/>
    <property type="evidence" value="ECO:0007669"/>
    <property type="project" value="TreeGrafter"/>
</dbReference>
<proteinExistence type="predicted"/>
<dbReference type="InterPro" id="IPR001236">
    <property type="entry name" value="Lactate/malate_DH_N"/>
</dbReference>
<dbReference type="SUPFAM" id="SSF51735">
    <property type="entry name" value="NAD(P)-binding Rossmann-fold domains"/>
    <property type="match status" value="1"/>
</dbReference>
<name>A0A6G1HIG5_9PEZI</name>
<keyword evidence="2" id="KW-0816">Tricarboxylic acid cycle</keyword>
<dbReference type="OrthoDB" id="4069699at2759"/>
<evidence type="ECO:0000259" key="5">
    <source>
        <dbReference type="Pfam" id="PF00056"/>
    </source>
</evidence>
<evidence type="ECO:0000256" key="2">
    <source>
        <dbReference type="ARBA" id="ARBA00022532"/>
    </source>
</evidence>
<dbReference type="EMBL" id="ML996711">
    <property type="protein sequence ID" value="KAF2395800.1"/>
    <property type="molecule type" value="Genomic_DNA"/>
</dbReference>
<dbReference type="PANTHER" id="PTHR11540:SF73">
    <property type="entry name" value="MALATE DEHYDROGENASE, MITOCHONDRIAL"/>
    <property type="match status" value="1"/>
</dbReference>
<protein>
    <recommendedName>
        <fullName evidence="1">malate dehydrogenase</fullName>
        <ecNumber evidence="1">1.1.1.37</ecNumber>
    </recommendedName>
</protein>
<evidence type="ECO:0000256" key="3">
    <source>
        <dbReference type="ARBA" id="ARBA00023002"/>
    </source>
</evidence>